<keyword evidence="2 4" id="KW-0853">WD repeat</keyword>
<dbReference type="RefSeq" id="XP_033648920.1">
    <property type="nucleotide sequence ID" value="XM_033796156.1"/>
</dbReference>
<feature type="region of interest" description="Disordered" evidence="5">
    <location>
        <begin position="485"/>
        <end position="504"/>
    </location>
</feature>
<reference evidence="6" key="1">
    <citation type="journal article" date="2020" name="Stud. Mycol.">
        <title>101 Dothideomycetes genomes: a test case for predicting lifestyles and emergence of pathogens.</title>
        <authorList>
            <person name="Haridas S."/>
            <person name="Albert R."/>
            <person name="Binder M."/>
            <person name="Bloem J."/>
            <person name="Labutti K."/>
            <person name="Salamov A."/>
            <person name="Andreopoulos B."/>
            <person name="Baker S."/>
            <person name="Barry K."/>
            <person name="Bills G."/>
            <person name="Bluhm B."/>
            <person name="Cannon C."/>
            <person name="Castanera R."/>
            <person name="Culley D."/>
            <person name="Daum C."/>
            <person name="Ezra D."/>
            <person name="Gonzalez J."/>
            <person name="Henrissat B."/>
            <person name="Kuo A."/>
            <person name="Liang C."/>
            <person name="Lipzen A."/>
            <person name="Lutzoni F."/>
            <person name="Magnuson J."/>
            <person name="Mondo S."/>
            <person name="Nolan M."/>
            <person name="Ohm R."/>
            <person name="Pangilinan J."/>
            <person name="Park H.-J."/>
            <person name="Ramirez L."/>
            <person name="Alfaro M."/>
            <person name="Sun H."/>
            <person name="Tritt A."/>
            <person name="Yoshinaga Y."/>
            <person name="Zwiers L.-H."/>
            <person name="Turgeon B."/>
            <person name="Goodwin S."/>
            <person name="Spatafora J."/>
            <person name="Crous P."/>
            <person name="Grigoriev I."/>
        </authorList>
    </citation>
    <scope>NUCLEOTIDE SEQUENCE</scope>
    <source>
        <strain evidence="6">CBS 379.55</strain>
    </source>
</reference>
<feature type="compositionally biased region" description="Polar residues" evidence="5">
    <location>
        <begin position="1"/>
        <end position="10"/>
    </location>
</feature>
<dbReference type="PANTHER" id="PTHR19842:SF2">
    <property type="entry name" value="WD REPEAT PROTEIN (AFU_ORTHOLOGUE AFUA_5G04300)"/>
    <property type="match status" value="1"/>
</dbReference>
<keyword evidence="7" id="KW-1185">Reference proteome</keyword>
<evidence type="ECO:0000256" key="4">
    <source>
        <dbReference type="PROSITE-ProRule" id="PRU00221"/>
    </source>
</evidence>
<feature type="repeat" description="WD" evidence="4">
    <location>
        <begin position="516"/>
        <end position="543"/>
    </location>
</feature>
<dbReference type="SUPFAM" id="SSF50978">
    <property type="entry name" value="WD40 repeat-like"/>
    <property type="match status" value="1"/>
</dbReference>
<dbReference type="EMBL" id="ML986544">
    <property type="protein sequence ID" value="KAF2271381.1"/>
    <property type="molecule type" value="Genomic_DNA"/>
</dbReference>
<dbReference type="InterPro" id="IPR001680">
    <property type="entry name" value="WD40_rpt"/>
</dbReference>
<dbReference type="GO" id="GO:0032956">
    <property type="term" value="P:regulation of actin cytoskeleton organization"/>
    <property type="evidence" value="ECO:0007669"/>
    <property type="project" value="TreeGrafter"/>
</dbReference>
<organism evidence="6 7">
    <name type="scientific">Westerdykella ornata</name>
    <dbReference type="NCBI Taxonomy" id="318751"/>
    <lineage>
        <taxon>Eukaryota</taxon>
        <taxon>Fungi</taxon>
        <taxon>Dikarya</taxon>
        <taxon>Ascomycota</taxon>
        <taxon>Pezizomycotina</taxon>
        <taxon>Dothideomycetes</taxon>
        <taxon>Pleosporomycetidae</taxon>
        <taxon>Pleosporales</taxon>
        <taxon>Sporormiaceae</taxon>
        <taxon>Westerdykella</taxon>
    </lineage>
</organism>
<dbReference type="Proteomes" id="UP000800097">
    <property type="component" value="Unassembled WGS sequence"/>
</dbReference>
<dbReference type="InterPro" id="IPR036322">
    <property type="entry name" value="WD40_repeat_dom_sf"/>
</dbReference>
<evidence type="ECO:0000256" key="5">
    <source>
        <dbReference type="SAM" id="MobiDB-lite"/>
    </source>
</evidence>
<feature type="compositionally biased region" description="Basic and acidic residues" evidence="5">
    <location>
        <begin position="485"/>
        <end position="495"/>
    </location>
</feature>
<proteinExistence type="inferred from homology"/>
<dbReference type="GO" id="GO:0031931">
    <property type="term" value="C:TORC1 complex"/>
    <property type="evidence" value="ECO:0007669"/>
    <property type="project" value="InterPro"/>
</dbReference>
<dbReference type="SMART" id="SM00320">
    <property type="entry name" value="WD40"/>
    <property type="match status" value="6"/>
</dbReference>
<dbReference type="GO" id="GO:0031929">
    <property type="term" value="P:TOR signaling"/>
    <property type="evidence" value="ECO:0007669"/>
    <property type="project" value="InterPro"/>
</dbReference>
<comment type="similarity">
    <text evidence="1">Belongs to the WD repeat LST8 family.</text>
</comment>
<dbReference type="InterPro" id="IPR037588">
    <property type="entry name" value="MLST8"/>
</dbReference>
<evidence type="ECO:0000256" key="3">
    <source>
        <dbReference type="ARBA" id="ARBA00022737"/>
    </source>
</evidence>
<dbReference type="InterPro" id="IPR015943">
    <property type="entry name" value="WD40/YVTN_repeat-like_dom_sf"/>
</dbReference>
<dbReference type="PANTHER" id="PTHR19842">
    <property type="entry name" value="G BETA-LIKE PROTEIN GBL"/>
    <property type="match status" value="1"/>
</dbReference>
<dbReference type="OrthoDB" id="10248252at2759"/>
<keyword evidence="3" id="KW-0677">Repeat</keyword>
<evidence type="ECO:0000313" key="7">
    <source>
        <dbReference type="Proteomes" id="UP000800097"/>
    </source>
</evidence>
<dbReference type="PROSITE" id="PS50082">
    <property type="entry name" value="WD_REPEATS_2"/>
    <property type="match status" value="2"/>
</dbReference>
<feature type="region of interest" description="Disordered" evidence="5">
    <location>
        <begin position="159"/>
        <end position="183"/>
    </location>
</feature>
<dbReference type="AlphaFoldDB" id="A0A6A6J482"/>
<evidence type="ECO:0000313" key="6">
    <source>
        <dbReference type="EMBL" id="KAF2271381.1"/>
    </source>
</evidence>
<evidence type="ECO:0000256" key="2">
    <source>
        <dbReference type="ARBA" id="ARBA00022574"/>
    </source>
</evidence>
<gene>
    <name evidence="6" type="ORF">EI97DRAFT_388001</name>
</gene>
<feature type="repeat" description="WD" evidence="4">
    <location>
        <begin position="784"/>
        <end position="810"/>
    </location>
</feature>
<dbReference type="Gene3D" id="2.130.10.10">
    <property type="entry name" value="YVTN repeat-like/Quinoprotein amine dehydrogenase"/>
    <property type="match status" value="1"/>
</dbReference>
<name>A0A6A6J482_WESOR</name>
<dbReference type="InterPro" id="IPR019775">
    <property type="entry name" value="WD40_repeat_CS"/>
</dbReference>
<feature type="region of interest" description="Disordered" evidence="5">
    <location>
        <begin position="111"/>
        <end position="147"/>
    </location>
</feature>
<dbReference type="GO" id="GO:0031932">
    <property type="term" value="C:TORC2 complex"/>
    <property type="evidence" value="ECO:0007669"/>
    <property type="project" value="InterPro"/>
</dbReference>
<evidence type="ECO:0000256" key="1">
    <source>
        <dbReference type="ARBA" id="ARBA00009890"/>
    </source>
</evidence>
<sequence>MAQRASTQLADSERAGSLTTDSKRNRQFTAQDNDLMVYLKEVKGLGWGEIMQEFPDRTKGVLNTHYCRKIKGNNWMLNRLTLELPPKYAAEAEVLWPAFRKRLGLQHSPSATVPLRHEGTPNDIQDQTFLPQPARPGGRPRKEATTAISLSKTYPSAVYNSSSDYDSAPRQGPARPQRSVASVDYTWPRRRRRPQTAEDFDEDIVIEKAETPDLEHLHGSLAVEDDVVLPVDEPMDLVFDLEDARLAVTGGIVPYLSFSQRKVIQDGSLEGEWDQIASRGWQGTVLHVDFSREEMETVEDSLQQIVGDACQRSGNIRKRLRRTLFNLPEPKLVRLSQAVRRKLQSRDVSSIDAFIQDAAAGKLSVSPHIQRIGAARPKRTWSSSGRTSTSSLLRHREFGLQARRGWSAASRPLSYSFRNNVYDTLGPTLSYTGASGDVTTVAWSPDGLNFAAGAVCVTDRDSMQYNRPNNLLYGDVVKQTIHELAEHRRERKRPESGPNSSEEMHVSQDPYLYYTVSSVAFSADGDWMFAAGYDHTVTVWHTRDRGSGERFQPKLFKALEHKAKVDIIAVSQHNTLATAANRWEKAIKVCTVEGNFSPTTFSSTKGHQRPDLKILPTALKFEPTYGRLLLAGFGANRSEDRLDTTGDICLWDVQTQQEIMVYGSTANIFDVAWAPNRALTSVFAVGCVASGNVNRGTRSLVRLYDGRGFEKRTKIMEAECPALDMNDVVFCPYDENLIAAGCTSGHTYVWDLRKPDQWLYRLQHGKSLMPLDEGVSREVVDTGVRFLSWGDNATRLYTGSSDGVVKVWDVARAHQDVFVRDLVTLNSGIMSGAFSPDNSRLLLGEVDGSVNVLEVGNNDRSVRDMEKMTYVPYKEDVNEAVLAEHGTEPAAQLLASGEMVNVPFGGFPVRQAVQGPNYRGPFDTSADASYLRSQARKFQLGLAETSQSCDVPSCGNTSILRMTAEERGDSGRSVDRIPDELRKLWSITESEQAAFHGKSKCQNPACGRPARPKVAFGSEAQKQLCERCSFGCFRCGGLCRILNPGTDDKVVCQSCLEAWEIGALGYEAIDDDVLAATTLELPVPQLSRWKRAVEREKERDERKGTSWGDELNALSDYYFGLTVQEEEDDY</sequence>
<feature type="region of interest" description="Disordered" evidence="5">
    <location>
        <begin position="1"/>
        <end position="26"/>
    </location>
</feature>
<dbReference type="Pfam" id="PF00400">
    <property type="entry name" value="WD40"/>
    <property type="match status" value="3"/>
</dbReference>
<dbReference type="GeneID" id="54549331"/>
<accession>A0A6A6J482</accession>
<protein>
    <submittedName>
        <fullName evidence="6">WD40 repeat-like protein</fullName>
    </submittedName>
</protein>
<dbReference type="PROSITE" id="PS00678">
    <property type="entry name" value="WD_REPEATS_1"/>
    <property type="match status" value="1"/>
</dbReference>